<comment type="caution">
    <text evidence="1">The sequence shown here is derived from an EMBL/GenBank/DDBJ whole genome shotgun (WGS) entry which is preliminary data.</text>
</comment>
<gene>
    <name evidence="1" type="ORF">HUJ06_022521</name>
</gene>
<accession>A0A822XUD9</accession>
<name>A0A822XUD9_NELNU</name>
<keyword evidence="2" id="KW-1185">Reference proteome</keyword>
<dbReference type="AlphaFoldDB" id="A0A822XUD9"/>
<evidence type="ECO:0000313" key="1">
    <source>
        <dbReference type="EMBL" id="DAD21058.1"/>
    </source>
</evidence>
<evidence type="ECO:0000313" key="2">
    <source>
        <dbReference type="Proteomes" id="UP000607653"/>
    </source>
</evidence>
<sequence>MLIRRLKIGIHLLPYFNQLISNRSPRECFCEPNYNNLPVYTREDIQKNLKILKAIEKS</sequence>
<proteinExistence type="predicted"/>
<dbReference type="Proteomes" id="UP000607653">
    <property type="component" value="Unassembled WGS sequence"/>
</dbReference>
<dbReference type="EMBL" id="DUZY01000001">
    <property type="protein sequence ID" value="DAD21058.1"/>
    <property type="molecule type" value="Genomic_DNA"/>
</dbReference>
<protein>
    <submittedName>
        <fullName evidence="1">Uncharacterized protein</fullName>
    </submittedName>
</protein>
<organism evidence="1 2">
    <name type="scientific">Nelumbo nucifera</name>
    <name type="common">Sacred lotus</name>
    <dbReference type="NCBI Taxonomy" id="4432"/>
    <lineage>
        <taxon>Eukaryota</taxon>
        <taxon>Viridiplantae</taxon>
        <taxon>Streptophyta</taxon>
        <taxon>Embryophyta</taxon>
        <taxon>Tracheophyta</taxon>
        <taxon>Spermatophyta</taxon>
        <taxon>Magnoliopsida</taxon>
        <taxon>Proteales</taxon>
        <taxon>Nelumbonaceae</taxon>
        <taxon>Nelumbo</taxon>
    </lineage>
</organism>
<reference evidence="1 2" key="1">
    <citation type="journal article" date="2020" name="Mol. Biol. Evol.">
        <title>Distinct Expression and Methylation Patterns for Genes with Different Fates following a Single Whole-Genome Duplication in Flowering Plants.</title>
        <authorList>
            <person name="Shi T."/>
            <person name="Rahmani R.S."/>
            <person name="Gugger P.F."/>
            <person name="Wang M."/>
            <person name="Li H."/>
            <person name="Zhang Y."/>
            <person name="Li Z."/>
            <person name="Wang Q."/>
            <person name="Van de Peer Y."/>
            <person name="Marchal K."/>
            <person name="Chen J."/>
        </authorList>
    </citation>
    <scope>NUCLEOTIDE SEQUENCE [LARGE SCALE GENOMIC DNA]</scope>
    <source>
        <tissue evidence="1">Leaf</tissue>
    </source>
</reference>